<dbReference type="AlphaFoldDB" id="A0A8T1VJZ1"/>
<gene>
    <name evidence="2" type="ORF">PHYBOEH_011396</name>
</gene>
<dbReference type="OrthoDB" id="124637at2759"/>
<dbReference type="InterPro" id="IPR003018">
    <property type="entry name" value="GAF"/>
</dbReference>
<dbReference type="PANTHER" id="PTHR43102:SF2">
    <property type="entry name" value="GAF DOMAIN-CONTAINING PROTEIN"/>
    <property type="match status" value="1"/>
</dbReference>
<reference evidence="2" key="1">
    <citation type="submission" date="2021-02" db="EMBL/GenBank/DDBJ databases">
        <authorList>
            <person name="Palmer J.M."/>
        </authorList>
    </citation>
    <scope>NUCLEOTIDE SEQUENCE</scope>
    <source>
        <strain evidence="2">SCRP23</strain>
    </source>
</reference>
<keyword evidence="3" id="KW-1185">Reference proteome</keyword>
<sequence>MAACSNAEEDTKARSPLQTLQLQFTREVLPLEACVLSNAVTRTYAIDTSGGGRAVDVKSGPIPPNEDHRVQAITRNKLLVAKGSRELAIVCELATRELGCMASMVTIVGSAFQYVLATDYTAFQDAELPREHTLCQHLLMGDRPLLVQHPEADVRFSNLDLVVRNGIQFYCGFPIFSQDGLSVVGSLCCLDVRSRELTQSQYSTLVHLTRTASNIIDVKTHQNGSGQISYLYQQLRAKTV</sequence>
<feature type="domain" description="GAF" evidence="1">
    <location>
        <begin position="87"/>
        <end position="214"/>
    </location>
</feature>
<dbReference type="EMBL" id="JAGDFL010000858">
    <property type="protein sequence ID" value="KAG7380529.1"/>
    <property type="molecule type" value="Genomic_DNA"/>
</dbReference>
<dbReference type="PANTHER" id="PTHR43102">
    <property type="entry name" value="SLR1143 PROTEIN"/>
    <property type="match status" value="1"/>
</dbReference>
<evidence type="ECO:0000259" key="1">
    <source>
        <dbReference type="Pfam" id="PF01590"/>
    </source>
</evidence>
<organism evidence="2 3">
    <name type="scientific">Phytophthora boehmeriae</name>
    <dbReference type="NCBI Taxonomy" id="109152"/>
    <lineage>
        <taxon>Eukaryota</taxon>
        <taxon>Sar</taxon>
        <taxon>Stramenopiles</taxon>
        <taxon>Oomycota</taxon>
        <taxon>Peronosporomycetes</taxon>
        <taxon>Peronosporales</taxon>
        <taxon>Peronosporaceae</taxon>
        <taxon>Phytophthora</taxon>
    </lineage>
</organism>
<comment type="caution">
    <text evidence="2">The sequence shown here is derived from an EMBL/GenBank/DDBJ whole genome shotgun (WGS) entry which is preliminary data.</text>
</comment>
<evidence type="ECO:0000313" key="2">
    <source>
        <dbReference type="EMBL" id="KAG7380529.1"/>
    </source>
</evidence>
<accession>A0A8T1VJZ1</accession>
<proteinExistence type="predicted"/>
<evidence type="ECO:0000313" key="3">
    <source>
        <dbReference type="Proteomes" id="UP000693981"/>
    </source>
</evidence>
<name>A0A8T1VJZ1_9STRA</name>
<protein>
    <recommendedName>
        <fullName evidence="1">GAF domain-containing protein</fullName>
    </recommendedName>
</protein>
<dbReference type="Proteomes" id="UP000693981">
    <property type="component" value="Unassembled WGS sequence"/>
</dbReference>
<dbReference type="Pfam" id="PF01590">
    <property type="entry name" value="GAF"/>
    <property type="match status" value="1"/>
</dbReference>